<reference evidence="1" key="1">
    <citation type="submission" date="2019-08" db="EMBL/GenBank/DDBJ databases">
        <authorList>
            <person name="Kucharzyk K."/>
            <person name="Murdoch R.W."/>
            <person name="Higgins S."/>
            <person name="Loffler F."/>
        </authorList>
    </citation>
    <scope>NUCLEOTIDE SEQUENCE</scope>
</reference>
<evidence type="ECO:0000313" key="1">
    <source>
        <dbReference type="EMBL" id="MPN56420.1"/>
    </source>
</evidence>
<sequence length="71" mass="7535">MAAQRGRKCAKAAAPRLQVIHKCGGAPVQPLFDHMVTGAKQLFQRAGPPHVARVTVPVTGDIPIDIRIAEA</sequence>
<comment type="caution">
    <text evidence="1">The sequence shown here is derived from an EMBL/GenBank/DDBJ whole genome shotgun (WGS) entry which is preliminary data.</text>
</comment>
<dbReference type="AlphaFoldDB" id="A0A645IZT4"/>
<protein>
    <submittedName>
        <fullName evidence="1">Uncharacterized protein</fullName>
    </submittedName>
</protein>
<accession>A0A645IZT4</accession>
<organism evidence="1">
    <name type="scientific">bioreactor metagenome</name>
    <dbReference type="NCBI Taxonomy" id="1076179"/>
    <lineage>
        <taxon>unclassified sequences</taxon>
        <taxon>metagenomes</taxon>
        <taxon>ecological metagenomes</taxon>
    </lineage>
</organism>
<name>A0A645IZT4_9ZZZZ</name>
<gene>
    <name evidence="1" type="ORF">SDC9_204108</name>
</gene>
<proteinExistence type="predicted"/>
<dbReference type="EMBL" id="VSSQ01126725">
    <property type="protein sequence ID" value="MPN56420.1"/>
    <property type="molecule type" value="Genomic_DNA"/>
</dbReference>